<dbReference type="InterPro" id="IPR052336">
    <property type="entry name" value="MlaD_Phospholipid_Transporter"/>
</dbReference>
<feature type="region of interest" description="Disordered" evidence="1">
    <location>
        <begin position="352"/>
        <end position="421"/>
    </location>
</feature>
<keyword evidence="2" id="KW-1133">Transmembrane helix</keyword>
<comment type="caution">
    <text evidence="5">The sequence shown here is derived from an EMBL/GenBank/DDBJ whole genome shotgun (WGS) entry which is preliminary data.</text>
</comment>
<proteinExistence type="predicted"/>
<dbReference type="Proteomes" id="UP001206895">
    <property type="component" value="Unassembled WGS sequence"/>
</dbReference>
<gene>
    <name evidence="5" type="ORF">LX13_003609</name>
</gene>
<accession>A0ABT1HIM7</accession>
<evidence type="ECO:0000313" key="6">
    <source>
        <dbReference type="Proteomes" id="UP001206895"/>
    </source>
</evidence>
<evidence type="ECO:0000256" key="2">
    <source>
        <dbReference type="SAM" id="Phobius"/>
    </source>
</evidence>
<dbReference type="Pfam" id="PF02470">
    <property type="entry name" value="MlaD"/>
    <property type="match status" value="1"/>
</dbReference>
<reference evidence="5 6" key="1">
    <citation type="submission" date="2022-06" db="EMBL/GenBank/DDBJ databases">
        <title>Genomic Encyclopedia of Archaeal and Bacterial Type Strains, Phase II (KMG-II): from individual species to whole genera.</title>
        <authorList>
            <person name="Goeker M."/>
        </authorList>
    </citation>
    <scope>NUCLEOTIDE SEQUENCE [LARGE SCALE GENOMIC DNA]</scope>
    <source>
        <strain evidence="5 6">DSM 44693</strain>
    </source>
</reference>
<evidence type="ECO:0000259" key="4">
    <source>
        <dbReference type="Pfam" id="PF11887"/>
    </source>
</evidence>
<evidence type="ECO:0000259" key="3">
    <source>
        <dbReference type="Pfam" id="PF02470"/>
    </source>
</evidence>
<dbReference type="PANTHER" id="PTHR33371:SF15">
    <property type="entry name" value="LIPOPROTEIN LPRN"/>
    <property type="match status" value="1"/>
</dbReference>
<organism evidence="5 6">
    <name type="scientific">Williamsia maris</name>
    <dbReference type="NCBI Taxonomy" id="72806"/>
    <lineage>
        <taxon>Bacteria</taxon>
        <taxon>Bacillati</taxon>
        <taxon>Actinomycetota</taxon>
        <taxon>Actinomycetes</taxon>
        <taxon>Mycobacteriales</taxon>
        <taxon>Nocardiaceae</taxon>
        <taxon>Williamsia</taxon>
    </lineage>
</organism>
<evidence type="ECO:0000256" key="1">
    <source>
        <dbReference type="SAM" id="MobiDB-lite"/>
    </source>
</evidence>
<dbReference type="PANTHER" id="PTHR33371">
    <property type="entry name" value="INTERMEMBRANE PHOSPHOLIPID TRANSPORT SYSTEM BINDING PROTEIN MLAD-RELATED"/>
    <property type="match status" value="1"/>
</dbReference>
<feature type="domain" description="Mce/MlaD" evidence="3">
    <location>
        <begin position="57"/>
        <end position="132"/>
    </location>
</feature>
<evidence type="ECO:0000313" key="5">
    <source>
        <dbReference type="EMBL" id="MCP2177781.1"/>
    </source>
</evidence>
<dbReference type="Pfam" id="PF11887">
    <property type="entry name" value="Mce4_CUP1"/>
    <property type="match status" value="1"/>
</dbReference>
<name>A0ABT1HIM7_9NOCA</name>
<feature type="domain" description="Mammalian cell entry C-terminal" evidence="4">
    <location>
        <begin position="147"/>
        <end position="361"/>
    </location>
</feature>
<protein>
    <submittedName>
        <fullName evidence="5">Phospholipid/cholesterol/gamma-HCH transport system substrate-binding protein</fullName>
    </submittedName>
</protein>
<dbReference type="InterPro" id="IPR003399">
    <property type="entry name" value="Mce/MlaD"/>
</dbReference>
<feature type="transmembrane region" description="Helical" evidence="2">
    <location>
        <begin position="21"/>
        <end position="42"/>
    </location>
</feature>
<keyword evidence="2" id="KW-0472">Membrane</keyword>
<keyword evidence="6" id="KW-1185">Reference proteome</keyword>
<dbReference type="EMBL" id="JAMTCJ010000003">
    <property type="protein sequence ID" value="MCP2177781.1"/>
    <property type="molecule type" value="Genomic_DNA"/>
</dbReference>
<dbReference type="InterPro" id="IPR024516">
    <property type="entry name" value="Mce_C"/>
</dbReference>
<dbReference type="InterPro" id="IPR005693">
    <property type="entry name" value="Mce"/>
</dbReference>
<keyword evidence="2" id="KW-0812">Transmembrane</keyword>
<sequence>MRRWNSGLRGFAPARLTRRTATSIGALSLVSLIGLTGCGISIQSIPLPGGADTGASPRTYKLQFADVLDLVPQSAVKVDGVTVGSITDIAIAPDQWSAEVTVEVKNKIDLSDKATADISQTNLLGEKFVSLVDPNSNAGAARQPSNVAIPMARTKTSTDIEQVLGALSLLLNGGGIAQIKPIVDELNTALDGRTGKVKSLLNQTGRLIKTLDDQKANITRAIDGLAVLSDRTEKQTAQINRILDQLPAGVKVLEDQRPQFVTLLQKLDGLGQVGVDILGRARTEIVTDLRALRPTLQSLANAAPDLITALPLLPTYPFPDALLPGVRGDSTNLFATLDLRLLNQLEALGVGQPQPRYQPVGSGPAPRLDPRNPYTNGNGPRAGLPTVTLLPLLNARPGPNTPPSGGQYTLLPSPKQGQTALTGPMAMLQGATGAAGANGGTGR</sequence>
<dbReference type="RefSeq" id="WP_253662663.1">
    <property type="nucleotide sequence ID" value="NZ_BAAAJQ010000001.1"/>
</dbReference>
<dbReference type="NCBIfam" id="TIGR00996">
    <property type="entry name" value="Mtu_fam_mce"/>
    <property type="match status" value="1"/>
</dbReference>